<comment type="caution">
    <text evidence="1">The sequence shown here is derived from an EMBL/GenBank/DDBJ whole genome shotgun (WGS) entry which is preliminary data.</text>
</comment>
<accession>A0ABD3PJQ4</accession>
<proteinExistence type="predicted"/>
<protein>
    <submittedName>
        <fullName evidence="1">Uncharacterized protein</fullName>
    </submittedName>
</protein>
<gene>
    <name evidence="1" type="ORF">ACHAWO_001101</name>
</gene>
<name>A0ABD3PJQ4_9STRA</name>
<keyword evidence="2" id="KW-1185">Reference proteome</keyword>
<dbReference type="Proteomes" id="UP001530400">
    <property type="component" value="Unassembled WGS sequence"/>
</dbReference>
<evidence type="ECO:0000313" key="2">
    <source>
        <dbReference type="Proteomes" id="UP001530400"/>
    </source>
</evidence>
<reference evidence="1 2" key="1">
    <citation type="submission" date="2024-10" db="EMBL/GenBank/DDBJ databases">
        <title>Updated reference genomes for cyclostephanoid diatoms.</title>
        <authorList>
            <person name="Roberts W.R."/>
            <person name="Alverson A.J."/>
        </authorList>
    </citation>
    <scope>NUCLEOTIDE SEQUENCE [LARGE SCALE GENOMIC DNA]</scope>
    <source>
        <strain evidence="1 2">AJA010-31</strain>
    </source>
</reference>
<sequence>MSSSGSSASTSKHVSFSEYSSLSIYPVDPLYRRHKSYSKSDFKSFRDLISSETLIGIEDLIGDSSITPEDRRAHSELVIKMQSTLKSSKEKDPNLLAKVAAVRSAGSVRRARDKALLAAAA</sequence>
<organism evidence="1 2">
    <name type="scientific">Cyclotella atomus</name>
    <dbReference type="NCBI Taxonomy" id="382360"/>
    <lineage>
        <taxon>Eukaryota</taxon>
        <taxon>Sar</taxon>
        <taxon>Stramenopiles</taxon>
        <taxon>Ochrophyta</taxon>
        <taxon>Bacillariophyta</taxon>
        <taxon>Coscinodiscophyceae</taxon>
        <taxon>Thalassiosirophycidae</taxon>
        <taxon>Stephanodiscales</taxon>
        <taxon>Stephanodiscaceae</taxon>
        <taxon>Cyclotella</taxon>
    </lineage>
</organism>
<dbReference type="EMBL" id="JALLPJ020000591">
    <property type="protein sequence ID" value="KAL3787952.1"/>
    <property type="molecule type" value="Genomic_DNA"/>
</dbReference>
<dbReference type="AlphaFoldDB" id="A0ABD3PJQ4"/>
<evidence type="ECO:0000313" key="1">
    <source>
        <dbReference type="EMBL" id="KAL3787952.1"/>
    </source>
</evidence>